<dbReference type="InterPro" id="IPR001623">
    <property type="entry name" value="DnaJ_domain"/>
</dbReference>
<dbReference type="Proteomes" id="UP000187185">
    <property type="component" value="Chromosome"/>
</dbReference>
<gene>
    <name evidence="4" type="ORF">BOH66_05870</name>
</gene>
<name>A0A1P8U6U5_9MICO</name>
<keyword evidence="5" id="KW-1185">Reference proteome</keyword>
<sequence>MTLDEARETLGVDRGASVAEIRDAFRRRAREVHPDRHPSETEARRRQLGREFDLARQAHDILVKFTSDAARGTSPAGGTTTRSDAPPRTTPTTAPGGDQPRTATAPSPQRERARPRTSESRPRSEAPRVTIRFEDFVRASDAEGFGPGKRTRRWIDWPRVVAWSTVGALVALIVGSTYVAVYVL</sequence>
<feature type="compositionally biased region" description="Low complexity" evidence="1">
    <location>
        <begin position="79"/>
        <end position="98"/>
    </location>
</feature>
<dbReference type="KEGG" id="maur:BOH66_05870"/>
<dbReference type="CDD" id="cd06257">
    <property type="entry name" value="DnaJ"/>
    <property type="match status" value="1"/>
</dbReference>
<dbReference type="SMART" id="SM00271">
    <property type="entry name" value="DnaJ"/>
    <property type="match status" value="1"/>
</dbReference>
<feature type="region of interest" description="Disordered" evidence="1">
    <location>
        <begin position="65"/>
        <end position="128"/>
    </location>
</feature>
<dbReference type="PRINTS" id="PR00625">
    <property type="entry name" value="JDOMAIN"/>
</dbReference>
<accession>A0A1P8U6U5</accession>
<dbReference type="RefSeq" id="WP_076690151.1">
    <property type="nucleotide sequence ID" value="NZ_CP018762.1"/>
</dbReference>
<evidence type="ECO:0000313" key="4">
    <source>
        <dbReference type="EMBL" id="APZ33835.1"/>
    </source>
</evidence>
<feature type="transmembrane region" description="Helical" evidence="2">
    <location>
        <begin position="160"/>
        <end position="183"/>
    </location>
</feature>
<feature type="domain" description="J" evidence="3">
    <location>
        <begin position="5"/>
        <end position="78"/>
    </location>
</feature>
<dbReference type="STRING" id="36805.BOH66_05870"/>
<keyword evidence="2" id="KW-0812">Transmembrane</keyword>
<proteinExistence type="predicted"/>
<evidence type="ECO:0000256" key="1">
    <source>
        <dbReference type="SAM" id="MobiDB-lite"/>
    </source>
</evidence>
<evidence type="ECO:0000259" key="3">
    <source>
        <dbReference type="PROSITE" id="PS50076"/>
    </source>
</evidence>
<evidence type="ECO:0000313" key="5">
    <source>
        <dbReference type="Proteomes" id="UP000187185"/>
    </source>
</evidence>
<dbReference type="AlphaFoldDB" id="A0A1P8U6U5"/>
<organism evidence="4 5">
    <name type="scientific">Microbacterium aurum</name>
    <dbReference type="NCBI Taxonomy" id="36805"/>
    <lineage>
        <taxon>Bacteria</taxon>
        <taxon>Bacillati</taxon>
        <taxon>Actinomycetota</taxon>
        <taxon>Actinomycetes</taxon>
        <taxon>Micrococcales</taxon>
        <taxon>Microbacteriaceae</taxon>
        <taxon>Microbacterium</taxon>
    </lineage>
</organism>
<dbReference type="PROSITE" id="PS50076">
    <property type="entry name" value="DNAJ_2"/>
    <property type="match status" value="1"/>
</dbReference>
<keyword evidence="2" id="KW-0472">Membrane</keyword>
<dbReference type="EMBL" id="CP018762">
    <property type="protein sequence ID" value="APZ33835.1"/>
    <property type="molecule type" value="Genomic_DNA"/>
</dbReference>
<feature type="region of interest" description="Disordered" evidence="1">
    <location>
        <begin position="27"/>
        <end position="51"/>
    </location>
</feature>
<dbReference type="Gene3D" id="1.10.287.110">
    <property type="entry name" value="DnaJ domain"/>
    <property type="match status" value="1"/>
</dbReference>
<evidence type="ECO:0000256" key="2">
    <source>
        <dbReference type="SAM" id="Phobius"/>
    </source>
</evidence>
<keyword evidence="2" id="KW-1133">Transmembrane helix</keyword>
<feature type="compositionally biased region" description="Basic and acidic residues" evidence="1">
    <location>
        <begin position="109"/>
        <end position="128"/>
    </location>
</feature>
<dbReference type="Pfam" id="PF00226">
    <property type="entry name" value="DnaJ"/>
    <property type="match status" value="1"/>
</dbReference>
<dbReference type="SUPFAM" id="SSF46565">
    <property type="entry name" value="Chaperone J-domain"/>
    <property type="match status" value="1"/>
</dbReference>
<reference evidence="4 5" key="1">
    <citation type="submission" date="2016-12" db="EMBL/GenBank/DDBJ databases">
        <title>Complete genome sequence of Microbacterium aurum KACC 15219.</title>
        <authorList>
            <person name="Jung Y."/>
            <person name="Shin J.-H."/>
            <person name="Lee Y.-J."/>
            <person name="Yi H."/>
            <person name="Bahn Y.-S."/>
            <person name="Kim J.F."/>
            <person name="Lee D.-W."/>
        </authorList>
    </citation>
    <scope>NUCLEOTIDE SEQUENCE [LARGE SCALE GENOMIC DNA]</scope>
    <source>
        <strain evidence="4 5">KACC 15219</strain>
    </source>
</reference>
<dbReference type="InterPro" id="IPR036869">
    <property type="entry name" value="J_dom_sf"/>
</dbReference>
<protein>
    <recommendedName>
        <fullName evidence="3">J domain-containing protein</fullName>
    </recommendedName>
</protein>